<protein>
    <recommendedName>
        <fullName evidence="1">NTF2 domain-containing protein</fullName>
    </recommendedName>
</protein>
<comment type="caution">
    <text evidence="2">The sequence shown here is derived from an EMBL/GenBank/DDBJ whole genome shotgun (WGS) entry which is preliminary data.</text>
</comment>
<keyword evidence="3" id="KW-1185">Reference proteome</keyword>
<dbReference type="InterPro" id="IPR002075">
    <property type="entry name" value="NTF2_dom"/>
</dbReference>
<dbReference type="AlphaFoldDB" id="A0A1V6SSL4"/>
<dbReference type="OrthoDB" id="25408at2759"/>
<organism evidence="2 3">
    <name type="scientific">Penicillium steckii</name>
    <dbReference type="NCBI Taxonomy" id="303698"/>
    <lineage>
        <taxon>Eukaryota</taxon>
        <taxon>Fungi</taxon>
        <taxon>Dikarya</taxon>
        <taxon>Ascomycota</taxon>
        <taxon>Pezizomycotina</taxon>
        <taxon>Eurotiomycetes</taxon>
        <taxon>Eurotiomycetidae</taxon>
        <taxon>Eurotiales</taxon>
        <taxon>Aspergillaceae</taxon>
        <taxon>Penicillium</taxon>
    </lineage>
</organism>
<reference evidence="3" key="1">
    <citation type="journal article" date="2017" name="Nat. Microbiol.">
        <title>Global analysis of biosynthetic gene clusters reveals vast potential of secondary metabolite production in Penicillium species.</title>
        <authorList>
            <person name="Nielsen J.C."/>
            <person name="Grijseels S."/>
            <person name="Prigent S."/>
            <person name="Ji B."/>
            <person name="Dainat J."/>
            <person name="Nielsen K.F."/>
            <person name="Frisvad J.C."/>
            <person name="Workman M."/>
            <person name="Nielsen J."/>
        </authorList>
    </citation>
    <scope>NUCLEOTIDE SEQUENCE [LARGE SCALE GENOMIC DNA]</scope>
    <source>
        <strain evidence="3">IBT 24891</strain>
    </source>
</reference>
<evidence type="ECO:0000313" key="2">
    <source>
        <dbReference type="EMBL" id="OQE16740.1"/>
    </source>
</evidence>
<dbReference type="GO" id="GO:0006913">
    <property type="term" value="P:nucleocytoplasmic transport"/>
    <property type="evidence" value="ECO:0007669"/>
    <property type="project" value="InterPro"/>
</dbReference>
<accession>A0A1V6SSL4</accession>
<feature type="domain" description="NTF2" evidence="1">
    <location>
        <begin position="16"/>
        <end position="158"/>
    </location>
</feature>
<dbReference type="InterPro" id="IPR032710">
    <property type="entry name" value="NTF2-like_dom_sf"/>
</dbReference>
<proteinExistence type="predicted"/>
<name>A0A1V6SSL4_9EURO</name>
<evidence type="ECO:0000313" key="3">
    <source>
        <dbReference type="Proteomes" id="UP000191285"/>
    </source>
</evidence>
<dbReference type="Pfam" id="PF02136">
    <property type="entry name" value="NTF2"/>
    <property type="match status" value="1"/>
</dbReference>
<dbReference type="PROSITE" id="PS50177">
    <property type="entry name" value="NTF2_DOMAIN"/>
    <property type="match status" value="1"/>
</dbReference>
<dbReference type="InterPro" id="IPR045875">
    <property type="entry name" value="NTF2"/>
</dbReference>
<sequence length="160" mass="17682">MATVGDDQLTKVSTEAATDFVQAFYVALQSNRQAIESYYCAAPTTILFNGNQVADGAAVQEIFTNQMPNAKYEVQSFDCQIINRAYPSTTPNGPKPPSEMGIKDMSLLVLVSGHVRYGDGSDLPQRGFSESFVLIPNPTPEKGKRRKEWLIQSQNFRLVV</sequence>
<dbReference type="Proteomes" id="UP000191285">
    <property type="component" value="Unassembled WGS sequence"/>
</dbReference>
<dbReference type="InterPro" id="IPR018222">
    <property type="entry name" value="Nuclear_transport_factor_2_euk"/>
</dbReference>
<dbReference type="PANTHER" id="PTHR12612">
    <property type="entry name" value="NUCLEAR TRANSPORT FACTOR 2"/>
    <property type="match status" value="1"/>
</dbReference>
<dbReference type="STRING" id="303698.A0A1V6SSL4"/>
<gene>
    <name evidence="2" type="ORF">PENSTE_c023G05467</name>
</gene>
<dbReference type="EMBL" id="MLKD01000023">
    <property type="protein sequence ID" value="OQE16740.1"/>
    <property type="molecule type" value="Genomic_DNA"/>
</dbReference>
<dbReference type="Gene3D" id="3.10.450.50">
    <property type="match status" value="1"/>
</dbReference>
<evidence type="ECO:0000259" key="1">
    <source>
        <dbReference type="PROSITE" id="PS50177"/>
    </source>
</evidence>
<dbReference type="SUPFAM" id="SSF54427">
    <property type="entry name" value="NTF2-like"/>
    <property type="match status" value="1"/>
</dbReference>